<dbReference type="EMBL" id="PDSK01000148">
    <property type="protein sequence ID" value="PIE31385.1"/>
    <property type="molecule type" value="Genomic_DNA"/>
</dbReference>
<proteinExistence type="predicted"/>
<evidence type="ECO:0000259" key="2">
    <source>
        <dbReference type="Pfam" id="PF20906"/>
    </source>
</evidence>
<dbReference type="AlphaFoldDB" id="A0A2G6K6X2"/>
<feature type="domain" description="S-Me-THD-like C-terminal" evidence="2">
    <location>
        <begin position="181"/>
        <end position="366"/>
    </location>
</feature>
<gene>
    <name evidence="3" type="ORF">CSA56_18440</name>
</gene>
<dbReference type="Pfam" id="PF06032">
    <property type="entry name" value="S-Me-THD_N"/>
    <property type="match status" value="1"/>
</dbReference>
<evidence type="ECO:0000313" key="4">
    <source>
        <dbReference type="Proteomes" id="UP000230821"/>
    </source>
</evidence>
<dbReference type="SUPFAM" id="SSF160991">
    <property type="entry name" value="CV3147-like"/>
    <property type="match status" value="1"/>
</dbReference>
<dbReference type="Gene3D" id="2.40.390.10">
    <property type="entry name" value="CV3147-like"/>
    <property type="match status" value="1"/>
</dbReference>
<name>A0A2G6K6X2_9BACT</name>
<accession>A0A2G6K6X2</accession>
<evidence type="ECO:0000259" key="1">
    <source>
        <dbReference type="Pfam" id="PF06032"/>
    </source>
</evidence>
<evidence type="ECO:0008006" key="5">
    <source>
        <dbReference type="Google" id="ProtNLM"/>
    </source>
</evidence>
<dbReference type="InterPro" id="IPR027479">
    <property type="entry name" value="S-Me-THD_N_sf"/>
</dbReference>
<evidence type="ECO:0000313" key="3">
    <source>
        <dbReference type="EMBL" id="PIE31385.1"/>
    </source>
</evidence>
<dbReference type="Proteomes" id="UP000230821">
    <property type="component" value="Unassembled WGS sequence"/>
</dbReference>
<protein>
    <recommendedName>
        <fullName evidence="5">DUF917 domain-containing protein</fullName>
    </recommendedName>
</protein>
<dbReference type="InterPro" id="IPR010318">
    <property type="entry name" value="S-Me-THD_N"/>
</dbReference>
<feature type="domain" description="S-Me-THD N-terminal" evidence="1">
    <location>
        <begin position="9"/>
        <end position="175"/>
    </location>
</feature>
<dbReference type="InterPro" id="IPR048350">
    <property type="entry name" value="S-Me-THD-like_C"/>
</dbReference>
<reference evidence="3 4" key="1">
    <citation type="submission" date="2017-10" db="EMBL/GenBank/DDBJ databases">
        <title>Novel microbial diversity and functional potential in the marine mammal oral microbiome.</title>
        <authorList>
            <person name="Dudek N.K."/>
            <person name="Sun C.L."/>
            <person name="Burstein D."/>
            <person name="Kantor R.S."/>
            <person name="Aliaga Goltsman D.S."/>
            <person name="Bik E.M."/>
            <person name="Thomas B.C."/>
            <person name="Banfield J.F."/>
            <person name="Relman D.A."/>
        </authorList>
    </citation>
    <scope>NUCLEOTIDE SEQUENCE [LARGE SCALE GENOMIC DNA]</scope>
    <source>
        <strain evidence="3">DOLJORAL78_47_16</strain>
    </source>
</reference>
<dbReference type="InterPro" id="IPR024071">
    <property type="entry name" value="S-Me-THD_C_sf"/>
</dbReference>
<dbReference type="Pfam" id="PF20906">
    <property type="entry name" value="S-Me-THD_C"/>
    <property type="match status" value="1"/>
</dbReference>
<organism evidence="3 4">
    <name type="scientific">candidate division KSB3 bacterium</name>
    <dbReference type="NCBI Taxonomy" id="2044937"/>
    <lineage>
        <taxon>Bacteria</taxon>
        <taxon>candidate division KSB3</taxon>
    </lineage>
</organism>
<sequence length="371" mass="40075">MEKVFSRQNIVDLCLGATVLGTGGGGSPELGMELLNGIYDVGKEIKMIAVDDVPDDAIVVFPAGVGSIAETEEKSRYDEQLKKTIMTDESPLRHALDMMESTIGQKVYGAVAIELGGYNTALAAFLGALAGIPFVDADTIGRAKPESEMQCLGLHQVPITPIVLADVWGNTVVVSQVESYRSAEKIARAMAVIGGGTTAVRCPMTGKRLKETILPGTVSKALRVGQALREAQEQNTDPVEAVIEASEGIKLFEGTVSSYQWEDRGGFLWGDIFIRGEKHYHGQKLRVWLKNENEISWLDGKPYVMTPDSLCIIDAASGEPITNTNMREGLQLVVFGIPAPPIFRTPEGLALVGPAHFEFDLPYVPIEDLVS</sequence>
<comment type="caution">
    <text evidence="3">The sequence shown here is derived from an EMBL/GenBank/DDBJ whole genome shotgun (WGS) entry which is preliminary data.</text>
</comment>
<dbReference type="Gene3D" id="3.40.1610.10">
    <property type="entry name" value="CV3147-like domain"/>
    <property type="match status" value="1"/>
</dbReference>